<gene>
    <name evidence="3" type="ORF">J3Q64DRAFT_1221628</name>
</gene>
<protein>
    <recommendedName>
        <fullName evidence="5">Pericentrin/AKAP-450 centrosomal targeting domain-containing protein</fullName>
    </recommendedName>
</protein>
<comment type="caution">
    <text evidence="3">The sequence shown here is derived from an EMBL/GenBank/DDBJ whole genome shotgun (WGS) entry which is preliminary data.</text>
</comment>
<evidence type="ECO:0000313" key="3">
    <source>
        <dbReference type="EMBL" id="KAL0092555.1"/>
    </source>
</evidence>
<organism evidence="3 4">
    <name type="scientific">Phycomyces blakesleeanus</name>
    <dbReference type="NCBI Taxonomy" id="4837"/>
    <lineage>
        <taxon>Eukaryota</taxon>
        <taxon>Fungi</taxon>
        <taxon>Fungi incertae sedis</taxon>
        <taxon>Mucoromycota</taxon>
        <taxon>Mucoromycotina</taxon>
        <taxon>Mucoromycetes</taxon>
        <taxon>Mucorales</taxon>
        <taxon>Phycomycetaceae</taxon>
        <taxon>Phycomyces</taxon>
    </lineage>
</organism>
<reference evidence="3 4" key="1">
    <citation type="submission" date="2024-04" db="EMBL/GenBank/DDBJ databases">
        <title>Symmetric and asymmetric DNA N6-adenine methylation regulates different biological responses in Mucorales.</title>
        <authorList>
            <consortium name="Lawrence Berkeley National Laboratory"/>
            <person name="Lax C."/>
            <person name="Mondo S.J."/>
            <person name="Osorio-Concepcion M."/>
            <person name="Muszewska A."/>
            <person name="Corrochano-Luque M."/>
            <person name="Gutierrez G."/>
            <person name="Riley R."/>
            <person name="Lipzen A."/>
            <person name="Guo J."/>
            <person name="Hundley H."/>
            <person name="Amirebrahimi M."/>
            <person name="Ng V."/>
            <person name="Lorenzo-Gutierrez D."/>
            <person name="Binder U."/>
            <person name="Yang J."/>
            <person name="Song Y."/>
            <person name="Canovas D."/>
            <person name="Navarro E."/>
            <person name="Freitag M."/>
            <person name="Gabaldon T."/>
            <person name="Grigoriev I.V."/>
            <person name="Corrochano L.M."/>
            <person name="Nicolas F.E."/>
            <person name="Garre V."/>
        </authorList>
    </citation>
    <scope>NUCLEOTIDE SEQUENCE [LARGE SCALE GENOMIC DNA]</scope>
    <source>
        <strain evidence="3 4">L51</strain>
    </source>
</reference>
<name>A0ABR3B9I7_PHYBL</name>
<evidence type="ECO:0000256" key="2">
    <source>
        <dbReference type="SAM" id="MobiDB-lite"/>
    </source>
</evidence>
<dbReference type="Proteomes" id="UP001448207">
    <property type="component" value="Unassembled WGS sequence"/>
</dbReference>
<dbReference type="EMBL" id="JBCLYO010000002">
    <property type="protein sequence ID" value="KAL0092555.1"/>
    <property type="molecule type" value="Genomic_DNA"/>
</dbReference>
<evidence type="ECO:0000256" key="1">
    <source>
        <dbReference type="SAM" id="Coils"/>
    </source>
</evidence>
<feature type="coiled-coil region" evidence="1">
    <location>
        <begin position="214"/>
        <end position="241"/>
    </location>
</feature>
<keyword evidence="1" id="KW-0175">Coiled coil</keyword>
<proteinExistence type="predicted"/>
<feature type="coiled-coil region" evidence="1">
    <location>
        <begin position="134"/>
        <end position="161"/>
    </location>
</feature>
<keyword evidence="4" id="KW-1185">Reference proteome</keyword>
<evidence type="ECO:0008006" key="5">
    <source>
        <dbReference type="Google" id="ProtNLM"/>
    </source>
</evidence>
<feature type="region of interest" description="Disordered" evidence="2">
    <location>
        <begin position="1"/>
        <end position="24"/>
    </location>
</feature>
<sequence>MSFTNNHKPRAHVNSRSRTLPPSFMNNSDDMLYTEISNPTPANYPLPPSIKESLEEWLYKSSLGNTNSPVSYLLETCNCCGRNDCDSLDILNKTIKKLESDTRLAAEIGQSLLEKHETYVIEATHVTESLQSQLDVSHEKVARLEQSLEESENSKQELLHECKKTVWEHQKSQKILKETMSDLEISNAKCAQLAKDLEMKCNEVEKLRVFKFMVRQSDIREESLRAKLEDINQELAVTRKSELMLESKQKKLMIKFEAMSIAYDRMRGREDMKDTYKDVKIAPVINSITPEMQQSNMNHLLDLVKELASANSKFKTDLMDCRGQLNEAHIEAAAYNNKIYGIDRDEEGEEQRENCGNGVPRFMEVTASSIYTDNLALLSRSAPSLHALGRTNGGRMTKPLRETLSNILSMQCQPKNVARLQKRVKTWLEQKQDLFQNPRHPLLLDPLFITITIIMNVATRRKSWVKKRLYHLEQLMTLTTARVTHRVLKKIQKERVYKIWINSLQLSYWHHDGH</sequence>
<evidence type="ECO:0000313" key="4">
    <source>
        <dbReference type="Proteomes" id="UP001448207"/>
    </source>
</evidence>
<accession>A0ABR3B9I7</accession>